<evidence type="ECO:0000313" key="10">
    <source>
        <dbReference type="EMBL" id="RUO69622.1"/>
    </source>
</evidence>
<proteinExistence type="predicted"/>
<dbReference type="Proteomes" id="UP000288058">
    <property type="component" value="Unassembled WGS sequence"/>
</dbReference>
<evidence type="ECO:0000313" key="11">
    <source>
        <dbReference type="Proteomes" id="UP000288058"/>
    </source>
</evidence>
<dbReference type="GO" id="GO:0004664">
    <property type="term" value="F:prephenate dehydratase activity"/>
    <property type="evidence" value="ECO:0007669"/>
    <property type="project" value="UniProtKB-EC"/>
</dbReference>
<feature type="domain" description="Prephenate dehydratase" evidence="8">
    <location>
        <begin position="2"/>
        <end position="173"/>
    </location>
</feature>
<evidence type="ECO:0000259" key="9">
    <source>
        <dbReference type="PROSITE" id="PS51671"/>
    </source>
</evidence>
<dbReference type="PROSITE" id="PS51171">
    <property type="entry name" value="PREPHENATE_DEHYDR_3"/>
    <property type="match status" value="1"/>
</dbReference>
<dbReference type="InterPro" id="IPR045865">
    <property type="entry name" value="ACT-like_dom_sf"/>
</dbReference>
<dbReference type="GO" id="GO:0005737">
    <property type="term" value="C:cytoplasm"/>
    <property type="evidence" value="ECO:0007669"/>
    <property type="project" value="TreeGrafter"/>
</dbReference>
<dbReference type="PANTHER" id="PTHR21022">
    <property type="entry name" value="PREPHENATE DEHYDRATASE P PROTEIN"/>
    <property type="match status" value="1"/>
</dbReference>
<reference evidence="11" key="1">
    <citation type="journal article" date="2018" name="Front. Microbiol.">
        <title>Genome-Based Analysis Reveals the Taxonomy and Diversity of the Family Idiomarinaceae.</title>
        <authorList>
            <person name="Liu Y."/>
            <person name="Lai Q."/>
            <person name="Shao Z."/>
        </authorList>
    </citation>
    <scope>NUCLEOTIDE SEQUENCE [LARGE SCALE GENOMIC DNA]</scope>
    <source>
        <strain evidence="11">R22</strain>
    </source>
</reference>
<organism evidence="10 11">
    <name type="scientific">Idiomarina ramblicola</name>
    <dbReference type="NCBI Taxonomy" id="263724"/>
    <lineage>
        <taxon>Bacteria</taxon>
        <taxon>Pseudomonadati</taxon>
        <taxon>Pseudomonadota</taxon>
        <taxon>Gammaproteobacteria</taxon>
        <taxon>Alteromonadales</taxon>
        <taxon>Idiomarinaceae</taxon>
        <taxon>Idiomarina</taxon>
    </lineage>
</organism>
<name>A0A432Z0B1_9GAMM</name>
<evidence type="ECO:0000256" key="2">
    <source>
        <dbReference type="ARBA" id="ARBA00013147"/>
    </source>
</evidence>
<evidence type="ECO:0000256" key="7">
    <source>
        <dbReference type="ARBA" id="ARBA00047848"/>
    </source>
</evidence>
<protein>
    <recommendedName>
        <fullName evidence="2">prephenate dehydratase</fullName>
        <ecNumber evidence="2">4.2.1.51</ecNumber>
    </recommendedName>
</protein>
<dbReference type="OrthoDB" id="9802281at2"/>
<comment type="catalytic activity">
    <reaction evidence="7">
        <text>prephenate + H(+) = 3-phenylpyruvate + CO2 + H2O</text>
        <dbReference type="Rhea" id="RHEA:21648"/>
        <dbReference type="ChEBI" id="CHEBI:15377"/>
        <dbReference type="ChEBI" id="CHEBI:15378"/>
        <dbReference type="ChEBI" id="CHEBI:16526"/>
        <dbReference type="ChEBI" id="CHEBI:18005"/>
        <dbReference type="ChEBI" id="CHEBI:29934"/>
        <dbReference type="EC" id="4.2.1.51"/>
    </reaction>
</comment>
<evidence type="ECO:0000256" key="6">
    <source>
        <dbReference type="ARBA" id="ARBA00023239"/>
    </source>
</evidence>
<dbReference type="Gene3D" id="3.40.190.10">
    <property type="entry name" value="Periplasmic binding protein-like II"/>
    <property type="match status" value="2"/>
</dbReference>
<dbReference type="Pfam" id="PF01842">
    <property type="entry name" value="ACT"/>
    <property type="match status" value="1"/>
</dbReference>
<evidence type="ECO:0000256" key="4">
    <source>
        <dbReference type="ARBA" id="ARBA00023141"/>
    </source>
</evidence>
<comment type="caution">
    <text evidence="10">The sequence shown here is derived from an EMBL/GenBank/DDBJ whole genome shotgun (WGS) entry which is preliminary data.</text>
</comment>
<dbReference type="SUPFAM" id="SSF53850">
    <property type="entry name" value="Periplasmic binding protein-like II"/>
    <property type="match status" value="1"/>
</dbReference>
<dbReference type="InterPro" id="IPR002912">
    <property type="entry name" value="ACT_dom"/>
</dbReference>
<comment type="pathway">
    <text evidence="1">Amino-acid biosynthesis; L-phenylalanine biosynthesis; phenylpyruvate from prephenate: step 1/1.</text>
</comment>
<sequence length="273" mass="29699">MKLATLGPAGTFSEVAAGLYQPEKQHQIQLRDNLVSCLAAVGHECDAAIVPIENLTEGFVSPVVDYLVQRPLRIQAEIRIPVAFQCLSNSASPKQVWAQFVASGQCNQYLHKLGVPVIHTASNASSLEALLAAKEPSAAVVPKHLNCPDGLRVLNSEIADNPRNETRFVVLSATSEEPKFDKDKRWKSSLLLIDDNDHPGLLVDSLQVFAKQQINLTSIVSRPAGSQFGDYHFFIDFDGHLSQPGVALALDELAAMNNIHWLGSYPAAEIGKQ</sequence>
<dbReference type="GO" id="GO:0009094">
    <property type="term" value="P:L-phenylalanine biosynthetic process"/>
    <property type="evidence" value="ECO:0007669"/>
    <property type="project" value="UniProtKB-UniPathway"/>
</dbReference>
<evidence type="ECO:0000259" key="8">
    <source>
        <dbReference type="PROSITE" id="PS51171"/>
    </source>
</evidence>
<keyword evidence="6" id="KW-0456">Lyase</keyword>
<dbReference type="RefSeq" id="WP_126781517.1">
    <property type="nucleotide sequence ID" value="NZ_PIQC01000004.1"/>
</dbReference>
<dbReference type="AlphaFoldDB" id="A0A432Z0B1"/>
<evidence type="ECO:0000256" key="1">
    <source>
        <dbReference type="ARBA" id="ARBA00004741"/>
    </source>
</evidence>
<dbReference type="InterPro" id="IPR001086">
    <property type="entry name" value="Preph_deHydtase"/>
</dbReference>
<keyword evidence="11" id="KW-1185">Reference proteome</keyword>
<dbReference type="EC" id="4.2.1.51" evidence="2"/>
<feature type="domain" description="ACT" evidence="9">
    <location>
        <begin position="190"/>
        <end position="267"/>
    </location>
</feature>
<accession>A0A432Z0B1</accession>
<dbReference type="CDD" id="cd04905">
    <property type="entry name" value="ACT_CM-PDT"/>
    <property type="match status" value="1"/>
</dbReference>
<dbReference type="Pfam" id="PF00800">
    <property type="entry name" value="PDT"/>
    <property type="match status" value="1"/>
</dbReference>
<gene>
    <name evidence="10" type="ORF">CWI78_06780</name>
</gene>
<dbReference type="EMBL" id="PIQC01000004">
    <property type="protein sequence ID" value="RUO69622.1"/>
    <property type="molecule type" value="Genomic_DNA"/>
</dbReference>
<evidence type="ECO:0000256" key="5">
    <source>
        <dbReference type="ARBA" id="ARBA00023222"/>
    </source>
</evidence>
<dbReference type="Gene3D" id="3.30.70.260">
    <property type="match status" value="1"/>
</dbReference>
<keyword evidence="3" id="KW-0028">Amino-acid biosynthesis</keyword>
<keyword evidence="4" id="KW-0057">Aromatic amino acid biosynthesis</keyword>
<evidence type="ECO:0000256" key="3">
    <source>
        <dbReference type="ARBA" id="ARBA00022605"/>
    </source>
</evidence>
<keyword evidence="5" id="KW-0584">Phenylalanine biosynthesis</keyword>
<dbReference type="PANTHER" id="PTHR21022:SF19">
    <property type="entry name" value="PREPHENATE DEHYDRATASE-RELATED"/>
    <property type="match status" value="1"/>
</dbReference>
<dbReference type="SUPFAM" id="SSF55021">
    <property type="entry name" value="ACT-like"/>
    <property type="match status" value="1"/>
</dbReference>
<dbReference type="UniPathway" id="UPA00121">
    <property type="reaction ID" value="UER00345"/>
</dbReference>
<dbReference type="PROSITE" id="PS51671">
    <property type="entry name" value="ACT"/>
    <property type="match status" value="1"/>
</dbReference>